<keyword evidence="2 5" id="KW-0378">Hydrolase</keyword>
<organism evidence="5 6">
    <name type="scientific">Halalkalicoccus tibetensis</name>
    <dbReference type="NCBI Taxonomy" id="175632"/>
    <lineage>
        <taxon>Archaea</taxon>
        <taxon>Methanobacteriati</taxon>
        <taxon>Methanobacteriota</taxon>
        <taxon>Stenosarchaea group</taxon>
        <taxon>Halobacteria</taxon>
        <taxon>Halobacteriales</taxon>
        <taxon>Halococcaceae</taxon>
        <taxon>Halalkalicoccus</taxon>
    </lineage>
</organism>
<feature type="region of interest" description="Disordered" evidence="3">
    <location>
        <begin position="1"/>
        <end position="22"/>
    </location>
</feature>
<comment type="caution">
    <text evidence="5">The sequence shown here is derived from an EMBL/GenBank/DDBJ whole genome shotgun (WGS) entry which is preliminary data.</text>
</comment>
<dbReference type="InterPro" id="IPR029058">
    <property type="entry name" value="AB_hydrolase_fold"/>
</dbReference>
<evidence type="ECO:0000313" key="6">
    <source>
        <dbReference type="Proteomes" id="UP001596312"/>
    </source>
</evidence>
<dbReference type="Gene3D" id="3.40.50.1820">
    <property type="entry name" value="alpha/beta hydrolase"/>
    <property type="match status" value="1"/>
</dbReference>
<gene>
    <name evidence="5" type="ORF">ACFQGH_06535</name>
</gene>
<dbReference type="InterPro" id="IPR050565">
    <property type="entry name" value="LYPA1-2/EST-like"/>
</dbReference>
<dbReference type="Pfam" id="PF02230">
    <property type="entry name" value="Abhydrolase_2"/>
    <property type="match status" value="1"/>
</dbReference>
<dbReference type="RefSeq" id="WP_340603370.1">
    <property type="nucleotide sequence ID" value="NZ_JBBMXV010000002.1"/>
</dbReference>
<proteinExistence type="inferred from homology"/>
<evidence type="ECO:0000313" key="5">
    <source>
        <dbReference type="EMBL" id="MFC6904855.1"/>
    </source>
</evidence>
<dbReference type="AlphaFoldDB" id="A0ABD5V480"/>
<reference evidence="5 6" key="1">
    <citation type="journal article" date="2019" name="Int. J. Syst. Evol. Microbiol.">
        <title>The Global Catalogue of Microorganisms (GCM) 10K type strain sequencing project: providing services to taxonomists for standard genome sequencing and annotation.</title>
        <authorList>
            <consortium name="The Broad Institute Genomics Platform"/>
            <consortium name="The Broad Institute Genome Sequencing Center for Infectious Disease"/>
            <person name="Wu L."/>
            <person name="Ma J."/>
        </authorList>
    </citation>
    <scope>NUCLEOTIDE SEQUENCE [LARGE SCALE GENOMIC DNA]</scope>
    <source>
        <strain evidence="5 6">CGMCC 1.3240</strain>
    </source>
</reference>
<evidence type="ECO:0000256" key="2">
    <source>
        <dbReference type="ARBA" id="ARBA00022801"/>
    </source>
</evidence>
<protein>
    <submittedName>
        <fullName evidence="5">Alpha/beta hydrolase</fullName>
    </submittedName>
</protein>
<accession>A0ABD5V480</accession>
<dbReference type="PANTHER" id="PTHR10655:SF17">
    <property type="entry name" value="LYSOPHOSPHOLIPASE-LIKE PROTEIN 1"/>
    <property type="match status" value="1"/>
</dbReference>
<dbReference type="InterPro" id="IPR003140">
    <property type="entry name" value="PLipase/COase/thioEstase"/>
</dbReference>
<evidence type="ECO:0000259" key="4">
    <source>
        <dbReference type="Pfam" id="PF02230"/>
    </source>
</evidence>
<keyword evidence="6" id="KW-1185">Reference proteome</keyword>
<dbReference type="PANTHER" id="PTHR10655">
    <property type="entry name" value="LYSOPHOSPHOLIPASE-RELATED"/>
    <property type="match status" value="1"/>
</dbReference>
<comment type="similarity">
    <text evidence="1">Belongs to the AB hydrolase superfamily. AB hydrolase 2 family.</text>
</comment>
<dbReference type="Proteomes" id="UP001596312">
    <property type="component" value="Unassembled WGS sequence"/>
</dbReference>
<feature type="domain" description="Phospholipase/carboxylesterase/thioesterase" evidence="4">
    <location>
        <begin position="18"/>
        <end position="212"/>
    </location>
</feature>
<evidence type="ECO:0000256" key="3">
    <source>
        <dbReference type="SAM" id="MobiDB-lite"/>
    </source>
</evidence>
<evidence type="ECO:0000256" key="1">
    <source>
        <dbReference type="ARBA" id="ARBA00006499"/>
    </source>
</evidence>
<sequence>MTDSPLEHVSREPEAGDGPTPALVLIHGRGTNERDLLPLAERLPDELHVLSVRAPDRLQGGYTWYELDLSAGGLHASEPHAEEFRRSLDLVHEFVEWAIGEYAIDPERVGLLGFSQGAITSLAALCERPERYAWVVALNGYLAASHEDRVEAAGGKPVFVGAGEADQIIPAERAQRAAELLSEAGADVTHEVYPVGHGTHPEEVADVEEWLRERLRSA</sequence>
<dbReference type="SUPFAM" id="SSF53474">
    <property type="entry name" value="alpha/beta-Hydrolases"/>
    <property type="match status" value="1"/>
</dbReference>
<dbReference type="EMBL" id="JBHSXQ010000002">
    <property type="protein sequence ID" value="MFC6904855.1"/>
    <property type="molecule type" value="Genomic_DNA"/>
</dbReference>
<dbReference type="GO" id="GO:0016787">
    <property type="term" value="F:hydrolase activity"/>
    <property type="evidence" value="ECO:0007669"/>
    <property type="project" value="UniProtKB-KW"/>
</dbReference>
<name>A0ABD5V480_9EURY</name>
<feature type="compositionally biased region" description="Basic and acidic residues" evidence="3">
    <location>
        <begin position="1"/>
        <end position="14"/>
    </location>
</feature>